<dbReference type="SUPFAM" id="SSF109604">
    <property type="entry name" value="HD-domain/PDEase-like"/>
    <property type="match status" value="1"/>
</dbReference>
<keyword evidence="1 2" id="KW-0378">Hydrolase</keyword>
<dbReference type="GO" id="GO:0008832">
    <property type="term" value="F:dGTPase activity"/>
    <property type="evidence" value="ECO:0007669"/>
    <property type="project" value="UniProtKB-EC"/>
</dbReference>
<dbReference type="PROSITE" id="PS51831">
    <property type="entry name" value="HD"/>
    <property type="match status" value="1"/>
</dbReference>
<name>A0ABU1YXR4_9MICC</name>
<feature type="compositionally biased region" description="Basic and acidic residues" evidence="3">
    <location>
        <begin position="477"/>
        <end position="486"/>
    </location>
</feature>
<dbReference type="InterPro" id="IPR003607">
    <property type="entry name" value="HD/PDEase_dom"/>
</dbReference>
<organism evidence="5 6">
    <name type="scientific">Pseudoglutamicibacter albus</name>
    <dbReference type="NCBI Taxonomy" id="98671"/>
    <lineage>
        <taxon>Bacteria</taxon>
        <taxon>Bacillati</taxon>
        <taxon>Actinomycetota</taxon>
        <taxon>Actinomycetes</taxon>
        <taxon>Micrococcales</taxon>
        <taxon>Micrococcaceae</taxon>
        <taxon>Pseudoglutamicibacter</taxon>
    </lineage>
</organism>
<dbReference type="InterPro" id="IPR023023">
    <property type="entry name" value="dNTPase_2"/>
</dbReference>
<protein>
    <recommendedName>
        <fullName evidence="2">Deoxyguanosinetriphosphate triphosphohydrolase-like protein</fullName>
    </recommendedName>
</protein>
<feature type="domain" description="HD" evidence="4">
    <location>
        <begin position="87"/>
        <end position="241"/>
    </location>
</feature>
<feature type="region of interest" description="Disordered" evidence="3">
    <location>
        <begin position="460"/>
        <end position="486"/>
    </location>
</feature>
<dbReference type="HAMAP" id="MF_01212">
    <property type="entry name" value="dGTPase_type2"/>
    <property type="match status" value="1"/>
</dbReference>
<gene>
    <name evidence="5" type="ORF">J2S67_000422</name>
</gene>
<dbReference type="InterPro" id="IPR006674">
    <property type="entry name" value="HD_domain"/>
</dbReference>
<feature type="region of interest" description="Disordered" evidence="3">
    <location>
        <begin position="1"/>
        <end position="20"/>
    </location>
</feature>
<dbReference type="InterPro" id="IPR006261">
    <property type="entry name" value="dGTPase"/>
</dbReference>
<evidence type="ECO:0000313" key="5">
    <source>
        <dbReference type="EMBL" id="MDR7293154.1"/>
    </source>
</evidence>
<dbReference type="NCBIfam" id="NF002829">
    <property type="entry name" value="PRK03007.1"/>
    <property type="match status" value="1"/>
</dbReference>
<dbReference type="PANTHER" id="PTHR11373:SF32">
    <property type="entry name" value="DEOXYGUANOSINETRIPHOSPHATE TRIPHOSPHOHYDROLASE"/>
    <property type="match status" value="1"/>
</dbReference>
<evidence type="ECO:0000313" key="6">
    <source>
        <dbReference type="Proteomes" id="UP001180715"/>
    </source>
</evidence>
<comment type="caution">
    <text evidence="5">The sequence shown here is derived from an EMBL/GenBank/DDBJ whole genome shotgun (WGS) entry which is preliminary data.</text>
</comment>
<accession>A0ABU1YXR4</accession>
<evidence type="ECO:0000256" key="1">
    <source>
        <dbReference type="ARBA" id="ARBA00022801"/>
    </source>
</evidence>
<dbReference type="Proteomes" id="UP001180715">
    <property type="component" value="Unassembled WGS sequence"/>
</dbReference>
<dbReference type="NCBIfam" id="TIGR01353">
    <property type="entry name" value="dGTP_triPase"/>
    <property type="match status" value="1"/>
</dbReference>
<comment type="similarity">
    <text evidence="2">Belongs to the dGTPase family. Type 2 subfamily.</text>
</comment>
<dbReference type="Pfam" id="PF01966">
    <property type="entry name" value="HD"/>
    <property type="match status" value="1"/>
</dbReference>
<sequence>MAEQRSKQEQNSVHPRSHVGVAGEALASIAGYETHDMERWVPEPPKKAYRSAFERDRARVLHSSALRRLGAKTQVVAPFSDDFVRTRLTHSLEVAQVGRELGAALGCDPNVVDTACLSHDLGHPPFGHNGEKVLDQLADACGGFEGNAQTLRLLTRLETKTFRANGASAGLNLTRATLDATIKYPWTRQEAPLTREGRPTRKFGVYADDEPVYRWVRDGREDSATPLEAQVMDLADDVAYSVHDVEDAVNAHRFQLRWVQEKARRARVIDYTRRWYLPQTPEDEIDEALKRLERSEEWVPVVDGGRRSLAALKDMTSQFIGRFCSAALKATQQRYGTDPLTRYAASLVVPRETEVEIAVMKGMATAYVMTVDERQPIYSRQAEVLSELVELLLKTEGEYLDPIFREDYIMAVDDAARVRAVIDQVASLTDSSALEWYLTLVRGGQFPPAVGTHDFFVPVSMPEGKAPEGRSPQGQTPEEKPSEGKP</sequence>
<reference evidence="5" key="1">
    <citation type="submission" date="2023-07" db="EMBL/GenBank/DDBJ databases">
        <title>Sequencing the genomes of 1000 actinobacteria strains.</title>
        <authorList>
            <person name="Klenk H.-P."/>
        </authorList>
    </citation>
    <scope>NUCLEOTIDE SEQUENCE</scope>
    <source>
        <strain evidence="5">DSM 13068</strain>
    </source>
</reference>
<proteinExistence type="inferred from homology"/>
<dbReference type="RefSeq" id="WP_370977531.1">
    <property type="nucleotide sequence ID" value="NZ_JAVDXX010000001.1"/>
</dbReference>
<dbReference type="InterPro" id="IPR026875">
    <property type="entry name" value="PHydrolase_assoc_dom"/>
</dbReference>
<dbReference type="SMART" id="SM00471">
    <property type="entry name" value="HDc"/>
    <property type="match status" value="1"/>
</dbReference>
<dbReference type="PANTHER" id="PTHR11373">
    <property type="entry name" value="DEOXYNUCLEOSIDE TRIPHOSPHATE TRIPHOSPHOHYDROLASE"/>
    <property type="match status" value="1"/>
</dbReference>
<evidence type="ECO:0000256" key="2">
    <source>
        <dbReference type="HAMAP-Rule" id="MF_01212"/>
    </source>
</evidence>
<evidence type="ECO:0000259" key="4">
    <source>
        <dbReference type="PROSITE" id="PS51831"/>
    </source>
</evidence>
<dbReference type="Pfam" id="PF13286">
    <property type="entry name" value="HD_assoc"/>
    <property type="match status" value="1"/>
</dbReference>
<dbReference type="Gene3D" id="1.10.3210.10">
    <property type="entry name" value="Hypothetical protein af1432"/>
    <property type="match status" value="1"/>
</dbReference>
<keyword evidence="6" id="KW-1185">Reference proteome</keyword>
<dbReference type="EMBL" id="JAVDXX010000001">
    <property type="protein sequence ID" value="MDR7293154.1"/>
    <property type="molecule type" value="Genomic_DNA"/>
</dbReference>
<evidence type="ECO:0000256" key="3">
    <source>
        <dbReference type="SAM" id="MobiDB-lite"/>
    </source>
</evidence>
<dbReference type="InterPro" id="IPR050135">
    <property type="entry name" value="dGTPase-like"/>
</dbReference>
<dbReference type="CDD" id="cd00077">
    <property type="entry name" value="HDc"/>
    <property type="match status" value="1"/>
</dbReference>